<evidence type="ECO:0008006" key="4">
    <source>
        <dbReference type="Google" id="ProtNLM"/>
    </source>
</evidence>
<protein>
    <recommendedName>
        <fullName evidence="4">Nucleic acid-binding protein, contains PIN domain</fullName>
    </recommendedName>
</protein>
<evidence type="ECO:0000313" key="1">
    <source>
        <dbReference type="EMBL" id="GAP19517.1"/>
    </source>
</evidence>
<dbReference type="PATRIC" id="fig|229921.5.peg.1354"/>
<dbReference type="OrthoDB" id="44707at2"/>
<proteinExistence type="predicted"/>
<sequence>MTEPLFLDTDCLSTFLVVGQENLVLRLYAGRIGIPQQVYAELSKVHFMKHKVDVLRQTGKVVLYQISAGTTEGDFYFKLTTKPDPGYKVIGSGEAAAIVLTQHYNGILGSNNLRDILPYIRRYHLQHRTSADIMAEALEQHLISEGQGNAIWKQMLQRNRKLPTDTFSEFLASRES</sequence>
<evidence type="ECO:0000313" key="2">
    <source>
        <dbReference type="EMBL" id="KPL81657.1"/>
    </source>
</evidence>
<dbReference type="RefSeq" id="WP_062419788.1">
    <property type="nucleotide sequence ID" value="NZ_BBXZ01000180.1"/>
</dbReference>
<reference evidence="1" key="1">
    <citation type="journal article" date="2015" name="Genome Announc.">
        <title>Draft Genome Sequences of Anaerolinea thermolimosa IMO-1, Bellilinea caldifistulae GOMI-1, Leptolinea tardivitalis YMTK-2, Levilinea saccharolytica KIBI-1, Longilinea arvoryzae KOME-1, Previously Described as Members of the Class Anaerolineae (Chloroflexi).</title>
        <authorList>
            <person name="Matsuura N."/>
            <person name="Tourlousse M.D."/>
            <person name="Ohashi A."/>
            <person name="Hugenholtz P."/>
            <person name="Sekiguchi Y."/>
        </authorList>
    </citation>
    <scope>NUCLEOTIDE SEQUENCE</scope>
    <source>
        <strain evidence="1">KIBI-1</strain>
    </source>
</reference>
<accession>A0A0M8JQ50</accession>
<reference evidence="2 3" key="2">
    <citation type="submission" date="2015-07" db="EMBL/GenBank/DDBJ databases">
        <title>Genome sequence of Levilinea saccharolytica DSM 16555.</title>
        <authorList>
            <person name="Hemp J."/>
            <person name="Ward L.M."/>
            <person name="Pace L.A."/>
            <person name="Fischer W.W."/>
        </authorList>
    </citation>
    <scope>NUCLEOTIDE SEQUENCE [LARGE SCALE GENOMIC DNA]</scope>
    <source>
        <strain evidence="2 3">KIBI-1</strain>
    </source>
</reference>
<dbReference type="AlphaFoldDB" id="A0A0M8JQ50"/>
<evidence type="ECO:0000313" key="3">
    <source>
        <dbReference type="Proteomes" id="UP000050501"/>
    </source>
</evidence>
<dbReference type="Proteomes" id="UP000050501">
    <property type="component" value="Unassembled WGS sequence"/>
</dbReference>
<dbReference type="EMBL" id="LGCM01000037">
    <property type="protein sequence ID" value="KPL81657.1"/>
    <property type="molecule type" value="Genomic_DNA"/>
</dbReference>
<dbReference type="STRING" id="229921.ADN01_10070"/>
<gene>
    <name evidence="2" type="ORF">ADN01_10070</name>
    <name evidence="1" type="ORF">LSAC_03421</name>
</gene>
<name>A0A0M8JQ50_9CHLR</name>
<keyword evidence="3" id="KW-1185">Reference proteome</keyword>
<organism evidence="1">
    <name type="scientific">Levilinea saccharolytica</name>
    <dbReference type="NCBI Taxonomy" id="229921"/>
    <lineage>
        <taxon>Bacteria</taxon>
        <taxon>Bacillati</taxon>
        <taxon>Chloroflexota</taxon>
        <taxon>Anaerolineae</taxon>
        <taxon>Anaerolineales</taxon>
        <taxon>Anaerolineaceae</taxon>
        <taxon>Levilinea</taxon>
    </lineage>
</organism>
<dbReference type="EMBL" id="DF967975">
    <property type="protein sequence ID" value="GAP19517.1"/>
    <property type="molecule type" value="Genomic_DNA"/>
</dbReference>